<evidence type="ECO:0000313" key="2">
    <source>
        <dbReference type="Proteomes" id="UP000307440"/>
    </source>
</evidence>
<evidence type="ECO:0000313" key="1">
    <source>
        <dbReference type="EMBL" id="TFK24869.1"/>
    </source>
</evidence>
<name>A0A5C3KW39_COPMA</name>
<keyword evidence="2" id="KW-1185">Reference proteome</keyword>
<dbReference type="EMBL" id="ML210193">
    <property type="protein sequence ID" value="TFK24869.1"/>
    <property type="molecule type" value="Genomic_DNA"/>
</dbReference>
<sequence length="196" mass="20809">MRGFLIPRAFAKGIRPSRLVPSLGQAGPRRAVSLFGERGLPKKIARRRVRVPSPPSDVLFALNLLLGRAKLETMEVDGECSGAKCIVLAVLSPSASFRRRSRKLPGMGTYFDAVDGFASEDPKTSKSQSPATPAGLAAPVLLVWASEQAEVQGTVKSSLVVLIFDSDLSALAYSIKMRSVINAASSAGDPRFLGIA</sequence>
<dbReference type="Proteomes" id="UP000307440">
    <property type="component" value="Unassembled WGS sequence"/>
</dbReference>
<gene>
    <name evidence="1" type="ORF">FA15DRAFT_655535</name>
</gene>
<organism evidence="1 2">
    <name type="scientific">Coprinopsis marcescibilis</name>
    <name type="common">Agaric fungus</name>
    <name type="synonym">Psathyrella marcescibilis</name>
    <dbReference type="NCBI Taxonomy" id="230819"/>
    <lineage>
        <taxon>Eukaryota</taxon>
        <taxon>Fungi</taxon>
        <taxon>Dikarya</taxon>
        <taxon>Basidiomycota</taxon>
        <taxon>Agaricomycotina</taxon>
        <taxon>Agaricomycetes</taxon>
        <taxon>Agaricomycetidae</taxon>
        <taxon>Agaricales</taxon>
        <taxon>Agaricineae</taxon>
        <taxon>Psathyrellaceae</taxon>
        <taxon>Coprinopsis</taxon>
    </lineage>
</organism>
<proteinExistence type="predicted"/>
<accession>A0A5C3KW39</accession>
<protein>
    <submittedName>
        <fullName evidence="1">Uncharacterized protein</fullName>
    </submittedName>
</protein>
<reference evidence="1 2" key="1">
    <citation type="journal article" date="2019" name="Nat. Ecol. Evol.">
        <title>Megaphylogeny resolves global patterns of mushroom evolution.</title>
        <authorList>
            <person name="Varga T."/>
            <person name="Krizsan K."/>
            <person name="Foldi C."/>
            <person name="Dima B."/>
            <person name="Sanchez-Garcia M."/>
            <person name="Sanchez-Ramirez S."/>
            <person name="Szollosi G.J."/>
            <person name="Szarkandi J.G."/>
            <person name="Papp V."/>
            <person name="Albert L."/>
            <person name="Andreopoulos W."/>
            <person name="Angelini C."/>
            <person name="Antonin V."/>
            <person name="Barry K.W."/>
            <person name="Bougher N.L."/>
            <person name="Buchanan P."/>
            <person name="Buyck B."/>
            <person name="Bense V."/>
            <person name="Catcheside P."/>
            <person name="Chovatia M."/>
            <person name="Cooper J."/>
            <person name="Damon W."/>
            <person name="Desjardin D."/>
            <person name="Finy P."/>
            <person name="Geml J."/>
            <person name="Haridas S."/>
            <person name="Hughes K."/>
            <person name="Justo A."/>
            <person name="Karasinski D."/>
            <person name="Kautmanova I."/>
            <person name="Kiss B."/>
            <person name="Kocsube S."/>
            <person name="Kotiranta H."/>
            <person name="LaButti K.M."/>
            <person name="Lechner B.E."/>
            <person name="Liimatainen K."/>
            <person name="Lipzen A."/>
            <person name="Lukacs Z."/>
            <person name="Mihaltcheva S."/>
            <person name="Morgado L.N."/>
            <person name="Niskanen T."/>
            <person name="Noordeloos M.E."/>
            <person name="Ohm R.A."/>
            <person name="Ortiz-Santana B."/>
            <person name="Ovrebo C."/>
            <person name="Racz N."/>
            <person name="Riley R."/>
            <person name="Savchenko A."/>
            <person name="Shiryaev A."/>
            <person name="Soop K."/>
            <person name="Spirin V."/>
            <person name="Szebenyi C."/>
            <person name="Tomsovsky M."/>
            <person name="Tulloss R.E."/>
            <person name="Uehling J."/>
            <person name="Grigoriev I.V."/>
            <person name="Vagvolgyi C."/>
            <person name="Papp T."/>
            <person name="Martin F.M."/>
            <person name="Miettinen O."/>
            <person name="Hibbett D.S."/>
            <person name="Nagy L.G."/>
        </authorList>
    </citation>
    <scope>NUCLEOTIDE SEQUENCE [LARGE SCALE GENOMIC DNA]</scope>
    <source>
        <strain evidence="1 2">CBS 121175</strain>
    </source>
</reference>
<dbReference type="AlphaFoldDB" id="A0A5C3KW39"/>